<dbReference type="Gene3D" id="3.40.630.30">
    <property type="match status" value="1"/>
</dbReference>
<reference evidence="4" key="1">
    <citation type="submission" date="2021-02" db="EMBL/GenBank/DDBJ databases">
        <authorList>
            <person name="Dougan E. K."/>
            <person name="Rhodes N."/>
            <person name="Thang M."/>
            <person name="Chan C."/>
        </authorList>
    </citation>
    <scope>NUCLEOTIDE SEQUENCE</scope>
</reference>
<dbReference type="InterPro" id="IPR000182">
    <property type="entry name" value="GNAT_dom"/>
</dbReference>
<evidence type="ECO:0000313" key="4">
    <source>
        <dbReference type="EMBL" id="CAE7436962.1"/>
    </source>
</evidence>
<evidence type="ECO:0000259" key="3">
    <source>
        <dbReference type="PROSITE" id="PS51186"/>
    </source>
</evidence>
<proteinExistence type="predicted"/>
<dbReference type="SUPFAM" id="SSF55729">
    <property type="entry name" value="Acyl-CoA N-acyltransferases (Nat)"/>
    <property type="match status" value="1"/>
</dbReference>
<keyword evidence="1" id="KW-0808">Transferase</keyword>
<dbReference type="Proteomes" id="UP000604046">
    <property type="component" value="Unassembled WGS sequence"/>
</dbReference>
<evidence type="ECO:0000313" key="5">
    <source>
        <dbReference type="Proteomes" id="UP000604046"/>
    </source>
</evidence>
<accession>A0A812RFL9</accession>
<dbReference type="AlphaFoldDB" id="A0A812RFL9"/>
<name>A0A812RFL9_9DINO</name>
<dbReference type="InterPro" id="IPR016181">
    <property type="entry name" value="Acyl_CoA_acyltransferase"/>
</dbReference>
<dbReference type="PROSITE" id="PS51186">
    <property type="entry name" value="GNAT"/>
    <property type="match status" value="1"/>
</dbReference>
<feature type="domain" description="N-acetyltransferase" evidence="3">
    <location>
        <begin position="64"/>
        <end position="211"/>
    </location>
</feature>
<evidence type="ECO:0000256" key="1">
    <source>
        <dbReference type="ARBA" id="ARBA00022679"/>
    </source>
</evidence>
<comment type="caution">
    <text evidence="4">The sequence shown here is derived from an EMBL/GenBank/DDBJ whole genome shotgun (WGS) entry which is preliminary data.</text>
</comment>
<dbReference type="GO" id="GO:0016747">
    <property type="term" value="F:acyltransferase activity, transferring groups other than amino-acyl groups"/>
    <property type="evidence" value="ECO:0007669"/>
    <property type="project" value="InterPro"/>
</dbReference>
<sequence length="274" mass="30331">MTVFPSARASHSLCCRTCMPRPEVPSREWVREARSDEFRRVAGLCADAFVEVPTSRASATSTSSTTRSLRRAQRAVLAAVMEVSLVQRAIVAAFFQGRAERLREKPPMTQKVLVVESPEGEALVAACELRLRETSVAYLSSVVVAPRWRRQGHARRLLRSAEKAARRWGCEAIILDARQDNVPAAQLYESAGFRPVGWTPVAELELECLLDGKGSRRWSRSLRSSADAEADEEPSNVELAVELTRRVLYQVILGLFLAFCTGALSRSGQLCAEL</sequence>
<dbReference type="CDD" id="cd04301">
    <property type="entry name" value="NAT_SF"/>
    <property type="match status" value="1"/>
</dbReference>
<dbReference type="OrthoDB" id="47017at2759"/>
<gene>
    <name evidence="4" type="ORF">SNAT2548_LOCUS23745</name>
</gene>
<dbReference type="Pfam" id="PF00583">
    <property type="entry name" value="Acetyltransf_1"/>
    <property type="match status" value="1"/>
</dbReference>
<dbReference type="EMBL" id="CAJNDS010002333">
    <property type="protein sequence ID" value="CAE7436962.1"/>
    <property type="molecule type" value="Genomic_DNA"/>
</dbReference>
<organism evidence="4 5">
    <name type="scientific">Symbiodinium natans</name>
    <dbReference type="NCBI Taxonomy" id="878477"/>
    <lineage>
        <taxon>Eukaryota</taxon>
        <taxon>Sar</taxon>
        <taxon>Alveolata</taxon>
        <taxon>Dinophyceae</taxon>
        <taxon>Suessiales</taxon>
        <taxon>Symbiodiniaceae</taxon>
        <taxon>Symbiodinium</taxon>
    </lineage>
</organism>
<keyword evidence="5" id="KW-1185">Reference proteome</keyword>
<keyword evidence="2" id="KW-0012">Acyltransferase</keyword>
<dbReference type="PANTHER" id="PTHR43877">
    <property type="entry name" value="AMINOALKYLPHOSPHONATE N-ACETYLTRANSFERASE-RELATED-RELATED"/>
    <property type="match status" value="1"/>
</dbReference>
<evidence type="ECO:0000256" key="2">
    <source>
        <dbReference type="ARBA" id="ARBA00023315"/>
    </source>
</evidence>
<dbReference type="PANTHER" id="PTHR43877:SF1">
    <property type="entry name" value="ACETYLTRANSFERASE"/>
    <property type="match status" value="1"/>
</dbReference>
<dbReference type="InterPro" id="IPR050832">
    <property type="entry name" value="Bact_Acetyltransf"/>
</dbReference>
<protein>
    <recommendedName>
        <fullName evidence="3">N-acetyltransferase domain-containing protein</fullName>
    </recommendedName>
</protein>